<dbReference type="Proteomes" id="UP000694941">
    <property type="component" value="Unplaced"/>
</dbReference>
<protein>
    <submittedName>
        <fullName evidence="2">Uncharacterized protein LOC111086428</fullName>
    </submittedName>
</protein>
<evidence type="ECO:0000313" key="2">
    <source>
        <dbReference type="RefSeq" id="XP_022244926.1"/>
    </source>
</evidence>
<reference evidence="2" key="1">
    <citation type="submission" date="2025-08" db="UniProtKB">
        <authorList>
            <consortium name="RefSeq"/>
        </authorList>
    </citation>
    <scope>IDENTIFICATION</scope>
    <source>
        <tissue evidence="2">Muscle</tissue>
    </source>
</reference>
<evidence type="ECO:0000313" key="1">
    <source>
        <dbReference type="Proteomes" id="UP000694941"/>
    </source>
</evidence>
<name>A0ABM1SMS0_LIMPO</name>
<dbReference type="RefSeq" id="XP_022244926.1">
    <property type="nucleotide sequence ID" value="XM_022389218.1"/>
</dbReference>
<keyword evidence="1" id="KW-1185">Reference proteome</keyword>
<accession>A0ABM1SMS0</accession>
<proteinExistence type="predicted"/>
<gene>
    <name evidence="2" type="primary">LOC111086428</name>
</gene>
<sequence>MVRTYIRKTDRGTVSTKVFEQAADRVINHNESLRKTASDFNVNFITLQKFVKKKQKRNAEPNGKKTDLKAGYLTPRQVFTETQEKLLADYIIKASKNFYGLSPKDIGQLAYQFANENKITAPLTWAATGMAGQTGLPNL</sequence>
<dbReference type="GeneID" id="111086428"/>
<organism evidence="1 2">
    <name type="scientific">Limulus polyphemus</name>
    <name type="common">Atlantic horseshoe crab</name>
    <dbReference type="NCBI Taxonomy" id="6850"/>
    <lineage>
        <taxon>Eukaryota</taxon>
        <taxon>Metazoa</taxon>
        <taxon>Ecdysozoa</taxon>
        <taxon>Arthropoda</taxon>
        <taxon>Chelicerata</taxon>
        <taxon>Merostomata</taxon>
        <taxon>Xiphosura</taxon>
        <taxon>Limulidae</taxon>
        <taxon>Limulus</taxon>
    </lineage>
</organism>